<organism evidence="1 2">
    <name type="scientific">Hypsizygus marmoreus</name>
    <name type="common">White beech mushroom</name>
    <name type="synonym">Agaricus marmoreus</name>
    <dbReference type="NCBI Taxonomy" id="39966"/>
    <lineage>
        <taxon>Eukaryota</taxon>
        <taxon>Fungi</taxon>
        <taxon>Dikarya</taxon>
        <taxon>Basidiomycota</taxon>
        <taxon>Agaricomycotina</taxon>
        <taxon>Agaricomycetes</taxon>
        <taxon>Agaricomycetidae</taxon>
        <taxon>Agaricales</taxon>
        <taxon>Tricholomatineae</taxon>
        <taxon>Lyophyllaceae</taxon>
        <taxon>Hypsizygus</taxon>
    </lineage>
</organism>
<dbReference type="EMBL" id="LUEZ02000041">
    <property type="protein sequence ID" value="RDB24743.1"/>
    <property type="molecule type" value="Genomic_DNA"/>
</dbReference>
<accession>A0A369JYM7</accession>
<proteinExistence type="predicted"/>
<sequence>MSLMLTTPSTNDITTSNSSRLPLYHLEGYRACDIFCLYAATGTLSLELAKPSRLRDHHSTATDMPFPAVHCPAWQHFPAASSASTSQLRPSLAL</sequence>
<gene>
    <name evidence="1" type="ORF">Hypma_007944</name>
</gene>
<evidence type="ECO:0000313" key="2">
    <source>
        <dbReference type="Proteomes" id="UP000076154"/>
    </source>
</evidence>
<keyword evidence="2" id="KW-1185">Reference proteome</keyword>
<dbReference type="AlphaFoldDB" id="A0A369JYM7"/>
<dbReference type="InParanoid" id="A0A369JYM7"/>
<evidence type="ECO:0000313" key="1">
    <source>
        <dbReference type="EMBL" id="RDB24743.1"/>
    </source>
</evidence>
<comment type="caution">
    <text evidence="1">The sequence shown here is derived from an EMBL/GenBank/DDBJ whole genome shotgun (WGS) entry which is preliminary data.</text>
</comment>
<dbReference type="Proteomes" id="UP000076154">
    <property type="component" value="Unassembled WGS sequence"/>
</dbReference>
<protein>
    <submittedName>
        <fullName evidence="1">Uncharacterized protein</fullName>
    </submittedName>
</protein>
<name>A0A369JYM7_HYPMA</name>
<reference evidence="1" key="1">
    <citation type="submission" date="2018-04" db="EMBL/GenBank/DDBJ databases">
        <title>Whole genome sequencing of Hypsizygus marmoreus.</title>
        <authorList>
            <person name="Choi I.-G."/>
            <person name="Min B."/>
            <person name="Kim J.-G."/>
            <person name="Kim S."/>
            <person name="Oh Y.-L."/>
            <person name="Kong W.-S."/>
            <person name="Park H."/>
            <person name="Jeong J."/>
            <person name="Song E.-S."/>
        </authorList>
    </citation>
    <scope>NUCLEOTIDE SEQUENCE [LARGE SCALE GENOMIC DNA]</scope>
    <source>
        <strain evidence="1">51987-8</strain>
    </source>
</reference>